<dbReference type="InterPro" id="IPR003646">
    <property type="entry name" value="SH3-like_bac-type"/>
</dbReference>
<dbReference type="AlphaFoldDB" id="A0A7V4U104"/>
<dbReference type="Gene3D" id="2.30.30.40">
    <property type="entry name" value="SH3 Domains"/>
    <property type="match status" value="1"/>
</dbReference>
<evidence type="ECO:0000313" key="2">
    <source>
        <dbReference type="EMBL" id="HGY56035.1"/>
    </source>
</evidence>
<reference evidence="2" key="1">
    <citation type="journal article" date="2020" name="mSystems">
        <title>Genome- and Community-Level Interaction Insights into Carbon Utilization and Element Cycling Functions of Hydrothermarchaeota in Hydrothermal Sediment.</title>
        <authorList>
            <person name="Zhou Z."/>
            <person name="Liu Y."/>
            <person name="Xu W."/>
            <person name="Pan J."/>
            <person name="Luo Z.H."/>
            <person name="Li M."/>
        </authorList>
    </citation>
    <scope>NUCLEOTIDE SEQUENCE [LARGE SCALE GENOMIC DNA]</scope>
    <source>
        <strain evidence="2">HyVt-577</strain>
    </source>
</reference>
<gene>
    <name evidence="2" type="ORF">ENK44_10050</name>
</gene>
<sequence length="299" mass="33789">MQKSFSVLLVFLFMVSCAPKLVQQEKKEEKPQATSGSLQAYVLPETVNLRQQPHTKSKVVQQMTSGETVFVLKNINGWYAVQTEDGQKGYIRSDLVGPRSLSRTTLASAFVDSLLPNFGAEMFFDKKDLYKTVYLTLKPEYYQSKNKAKSMARKIGLAYQQNVYPGAVELRVLKQDSKELYTKIKLKSIGMATFSLPVFKFGRLARVDSHGWETALYLAVPDSIPDQALLKAGRNISGHFGYPVSKVEVFFISDSPQGLALIRKLPDKSKTVKNLCRLYYLEDKDGEDYKFNFCPSQTL</sequence>
<dbReference type="EMBL" id="DRQG01000093">
    <property type="protein sequence ID" value="HGY56035.1"/>
    <property type="molecule type" value="Genomic_DNA"/>
</dbReference>
<comment type="caution">
    <text evidence="2">The sequence shown here is derived from an EMBL/GenBank/DDBJ whole genome shotgun (WGS) entry which is preliminary data.</text>
</comment>
<accession>A0A7V4U104</accession>
<dbReference type="Pfam" id="PF08239">
    <property type="entry name" value="SH3_3"/>
    <property type="match status" value="1"/>
</dbReference>
<dbReference type="Proteomes" id="UP000885779">
    <property type="component" value="Unassembled WGS sequence"/>
</dbReference>
<feature type="domain" description="SH3b" evidence="1">
    <location>
        <begin position="37"/>
        <end position="100"/>
    </location>
</feature>
<organism evidence="2">
    <name type="scientific">Caldithrix abyssi</name>
    <dbReference type="NCBI Taxonomy" id="187145"/>
    <lineage>
        <taxon>Bacteria</taxon>
        <taxon>Pseudomonadati</taxon>
        <taxon>Calditrichota</taxon>
        <taxon>Calditrichia</taxon>
        <taxon>Calditrichales</taxon>
        <taxon>Calditrichaceae</taxon>
        <taxon>Caldithrix</taxon>
    </lineage>
</organism>
<dbReference type="PROSITE" id="PS51257">
    <property type="entry name" value="PROKAR_LIPOPROTEIN"/>
    <property type="match status" value="1"/>
</dbReference>
<name>A0A7V4U104_CALAY</name>
<dbReference type="SMART" id="SM00287">
    <property type="entry name" value="SH3b"/>
    <property type="match status" value="1"/>
</dbReference>
<dbReference type="PROSITE" id="PS51781">
    <property type="entry name" value="SH3B"/>
    <property type="match status" value="1"/>
</dbReference>
<evidence type="ECO:0000259" key="1">
    <source>
        <dbReference type="PROSITE" id="PS51781"/>
    </source>
</evidence>
<protein>
    <submittedName>
        <fullName evidence="2">SH3 domain-containing protein</fullName>
    </submittedName>
</protein>
<proteinExistence type="predicted"/>